<evidence type="ECO:0000313" key="1">
    <source>
        <dbReference type="EMBL" id="QDV73595.1"/>
    </source>
</evidence>
<protein>
    <submittedName>
        <fullName evidence="1">Glucosyl-3-phosphoglycerate synthase</fullName>
        <ecNumber evidence="1">2.4.1.266</ecNumber>
    </submittedName>
</protein>
<dbReference type="RefSeq" id="WP_145110862.1">
    <property type="nucleotide sequence ID" value="NZ_CP036349.1"/>
</dbReference>
<accession>A0A518K727</accession>
<dbReference type="KEGG" id="bmei:Spa11_17930"/>
<keyword evidence="2" id="KW-1185">Reference proteome</keyword>
<dbReference type="Gene3D" id="3.90.550.10">
    <property type="entry name" value="Spore Coat Polysaccharide Biosynthesis Protein SpsA, Chain A"/>
    <property type="match status" value="1"/>
</dbReference>
<dbReference type="EMBL" id="CP036349">
    <property type="protein sequence ID" value="QDV73595.1"/>
    <property type="molecule type" value="Genomic_DNA"/>
</dbReference>
<reference evidence="1 2" key="1">
    <citation type="submission" date="2019-02" db="EMBL/GenBank/DDBJ databases">
        <title>Deep-cultivation of Planctomycetes and their phenomic and genomic characterization uncovers novel biology.</title>
        <authorList>
            <person name="Wiegand S."/>
            <person name="Jogler M."/>
            <person name="Boedeker C."/>
            <person name="Pinto D."/>
            <person name="Vollmers J."/>
            <person name="Rivas-Marin E."/>
            <person name="Kohn T."/>
            <person name="Peeters S.H."/>
            <person name="Heuer A."/>
            <person name="Rast P."/>
            <person name="Oberbeckmann S."/>
            <person name="Bunk B."/>
            <person name="Jeske O."/>
            <person name="Meyerdierks A."/>
            <person name="Storesund J.E."/>
            <person name="Kallscheuer N."/>
            <person name="Luecker S."/>
            <person name="Lage O.M."/>
            <person name="Pohl T."/>
            <person name="Merkel B.J."/>
            <person name="Hornburger P."/>
            <person name="Mueller R.-W."/>
            <person name="Bruemmer F."/>
            <person name="Labrenz M."/>
            <person name="Spormann A.M."/>
            <person name="Op den Camp H."/>
            <person name="Overmann J."/>
            <person name="Amann R."/>
            <person name="Jetten M.S.M."/>
            <person name="Mascher T."/>
            <person name="Medema M.H."/>
            <person name="Devos D.P."/>
            <person name="Kaster A.-K."/>
            <person name="Ovreas L."/>
            <person name="Rohde M."/>
            <person name="Galperin M.Y."/>
            <person name="Jogler C."/>
        </authorList>
    </citation>
    <scope>NUCLEOTIDE SEQUENCE [LARGE SCALE GENOMIC DNA]</scope>
    <source>
        <strain evidence="1 2">Spa11</strain>
    </source>
</reference>
<organism evidence="1 2">
    <name type="scientific">Botrimarina mediterranea</name>
    <dbReference type="NCBI Taxonomy" id="2528022"/>
    <lineage>
        <taxon>Bacteria</taxon>
        <taxon>Pseudomonadati</taxon>
        <taxon>Planctomycetota</taxon>
        <taxon>Planctomycetia</taxon>
        <taxon>Pirellulales</taxon>
        <taxon>Lacipirellulaceae</taxon>
        <taxon>Botrimarina</taxon>
    </lineage>
</organism>
<name>A0A518K727_9BACT</name>
<dbReference type="AlphaFoldDB" id="A0A518K727"/>
<proteinExistence type="predicted"/>
<evidence type="ECO:0000313" key="2">
    <source>
        <dbReference type="Proteomes" id="UP000316426"/>
    </source>
</evidence>
<keyword evidence="1" id="KW-0328">Glycosyltransferase</keyword>
<dbReference type="GO" id="GO:0016757">
    <property type="term" value="F:glycosyltransferase activity"/>
    <property type="evidence" value="ECO:0007669"/>
    <property type="project" value="UniProtKB-KW"/>
</dbReference>
<sequence>MPDFSQRGPITTLHDLGLTDSARLEAMLRKAVREYPLGLVLPLTASDMRAAPFAQMAEKLAEADYVATTVVVLNRTESVDDYVEAKRLLAPLGDRAKVLWTDGPRGSEALADLEAGGFNVSVPGKGRAVWFAFGFLLADPRLKAFVLQDGDIENYDNDMLVRLALPMAHPGMDFQFCKAYYARCTTKMNGRVVRLLVVPLLRALISVMGNDPYLVFLRSFRYPLAGEFAISSLLARSNRIPCDWGLEMGTLSEVFRNTSPKRVAQVDIARLYDHKHQPLSLEDKSGGLMKMAKDILANIFRTLASRGMVFSKGHFITIQTAYLRLAQDAIRQYHADSLMNALEYDRHVEEQTVEGFAELITETGEAVYQDPSGRPSLPTWTRVVTAMPDFPRRLREIADADADEFAAS</sequence>
<dbReference type="Proteomes" id="UP000316426">
    <property type="component" value="Chromosome"/>
</dbReference>
<gene>
    <name evidence="1" type="primary">gpgS</name>
    <name evidence="1" type="ORF">Spa11_17930</name>
</gene>
<dbReference type="EC" id="2.4.1.266" evidence="1"/>
<dbReference type="SUPFAM" id="SSF53448">
    <property type="entry name" value="Nucleotide-diphospho-sugar transferases"/>
    <property type="match status" value="1"/>
</dbReference>
<keyword evidence="1" id="KW-0808">Transferase</keyword>
<dbReference type="InterPro" id="IPR029044">
    <property type="entry name" value="Nucleotide-diphossugar_trans"/>
</dbReference>